<dbReference type="PANTHER" id="PTHR24403">
    <property type="entry name" value="ZINC FINGER PROTEIN"/>
    <property type="match status" value="1"/>
</dbReference>
<feature type="domain" description="C2H2-type" evidence="6">
    <location>
        <begin position="49"/>
        <end position="72"/>
    </location>
</feature>
<keyword evidence="2" id="KW-0677">Repeat</keyword>
<dbReference type="OrthoDB" id="8186305at2759"/>
<organism evidence="7 8">
    <name type="scientific">Botryobasidium botryosum (strain FD-172 SS1)</name>
    <dbReference type="NCBI Taxonomy" id="930990"/>
    <lineage>
        <taxon>Eukaryota</taxon>
        <taxon>Fungi</taxon>
        <taxon>Dikarya</taxon>
        <taxon>Basidiomycota</taxon>
        <taxon>Agaricomycotina</taxon>
        <taxon>Agaricomycetes</taxon>
        <taxon>Cantharellales</taxon>
        <taxon>Botryobasidiaceae</taxon>
        <taxon>Botryobasidium</taxon>
    </lineage>
</organism>
<keyword evidence="8" id="KW-1185">Reference proteome</keyword>
<keyword evidence="4" id="KW-0862">Zinc</keyword>
<dbReference type="InterPro" id="IPR013087">
    <property type="entry name" value="Znf_C2H2_type"/>
</dbReference>
<evidence type="ECO:0000256" key="2">
    <source>
        <dbReference type="ARBA" id="ARBA00022737"/>
    </source>
</evidence>
<protein>
    <recommendedName>
        <fullName evidence="6">C2H2-type domain-containing protein</fullName>
    </recommendedName>
</protein>
<proteinExistence type="predicted"/>
<dbReference type="EMBL" id="KL198025">
    <property type="protein sequence ID" value="KDQ17006.1"/>
    <property type="molecule type" value="Genomic_DNA"/>
</dbReference>
<dbReference type="PANTHER" id="PTHR24403:SF67">
    <property type="entry name" value="FI01116P-RELATED"/>
    <property type="match status" value="1"/>
</dbReference>
<name>A0A067MZQ0_BOTB1</name>
<evidence type="ECO:0000256" key="4">
    <source>
        <dbReference type="ARBA" id="ARBA00022833"/>
    </source>
</evidence>
<dbReference type="SUPFAM" id="SSF57667">
    <property type="entry name" value="beta-beta-alpha zinc fingers"/>
    <property type="match status" value="1"/>
</dbReference>
<evidence type="ECO:0000256" key="3">
    <source>
        <dbReference type="ARBA" id="ARBA00022771"/>
    </source>
</evidence>
<dbReference type="GO" id="GO:0008270">
    <property type="term" value="F:zinc ion binding"/>
    <property type="evidence" value="ECO:0007669"/>
    <property type="project" value="UniProtKB-KW"/>
</dbReference>
<dbReference type="PROSITE" id="PS50157">
    <property type="entry name" value="ZINC_FINGER_C2H2_2"/>
    <property type="match status" value="2"/>
</dbReference>
<evidence type="ECO:0000313" key="7">
    <source>
        <dbReference type="EMBL" id="KDQ17006.1"/>
    </source>
</evidence>
<evidence type="ECO:0000256" key="5">
    <source>
        <dbReference type="PROSITE-ProRule" id="PRU00042"/>
    </source>
</evidence>
<keyword evidence="1" id="KW-0479">Metal-binding</keyword>
<dbReference type="Proteomes" id="UP000027195">
    <property type="component" value="Unassembled WGS sequence"/>
</dbReference>
<reference evidence="8" key="1">
    <citation type="journal article" date="2014" name="Proc. Natl. Acad. Sci. U.S.A.">
        <title>Extensive sampling of basidiomycete genomes demonstrates inadequacy of the white-rot/brown-rot paradigm for wood decay fungi.</title>
        <authorList>
            <person name="Riley R."/>
            <person name="Salamov A.A."/>
            <person name="Brown D.W."/>
            <person name="Nagy L.G."/>
            <person name="Floudas D."/>
            <person name="Held B.W."/>
            <person name="Levasseur A."/>
            <person name="Lombard V."/>
            <person name="Morin E."/>
            <person name="Otillar R."/>
            <person name="Lindquist E.A."/>
            <person name="Sun H."/>
            <person name="LaButti K.M."/>
            <person name="Schmutz J."/>
            <person name="Jabbour D."/>
            <person name="Luo H."/>
            <person name="Baker S.E."/>
            <person name="Pisabarro A.G."/>
            <person name="Walton J.D."/>
            <person name="Blanchette R.A."/>
            <person name="Henrissat B."/>
            <person name="Martin F."/>
            <person name="Cullen D."/>
            <person name="Hibbett D.S."/>
            <person name="Grigoriev I.V."/>
        </authorList>
    </citation>
    <scope>NUCLEOTIDE SEQUENCE [LARGE SCALE GENOMIC DNA]</scope>
    <source>
        <strain evidence="8">FD-172 SS1</strain>
    </source>
</reference>
<sequence length="265" mass="28811">MSDGPTLTPDLQETPDPRVCPYPQCLRHFNSRSRRDRHVNDVHTKKTTFECPYCPRVATQKSNLKTHIKNKHPTAFAAEGALPPPISGASSEATSLWIGQPTPASSDVEHSPIPSYWHDEDAGAAYNALPEVPTDAHAAPFTVPVSAHLLASADTQNTFFGLGYPHTSDADVYLTNYPPAAVDTGHLGYGGPPGEDVAGRHFSQSPPYPARDVDIEAQVPDDWVQWAEPAAQLGYPHLIRQLHGLVPPPSPYGYRDSEADINRGL</sequence>
<dbReference type="GO" id="GO:0005634">
    <property type="term" value="C:nucleus"/>
    <property type="evidence" value="ECO:0007669"/>
    <property type="project" value="TreeGrafter"/>
</dbReference>
<gene>
    <name evidence="7" type="ORF">BOTBODRAFT_43140</name>
</gene>
<dbReference type="InterPro" id="IPR050688">
    <property type="entry name" value="Zinc_finger/UBP_domain"/>
</dbReference>
<keyword evidence="3 5" id="KW-0863">Zinc-finger</keyword>
<feature type="domain" description="C2H2-type" evidence="6">
    <location>
        <begin position="18"/>
        <end position="48"/>
    </location>
</feature>
<dbReference type="AlphaFoldDB" id="A0A067MZQ0"/>
<evidence type="ECO:0000313" key="8">
    <source>
        <dbReference type="Proteomes" id="UP000027195"/>
    </source>
</evidence>
<dbReference type="InterPro" id="IPR036236">
    <property type="entry name" value="Znf_C2H2_sf"/>
</dbReference>
<accession>A0A067MZQ0</accession>
<dbReference type="InParanoid" id="A0A067MZQ0"/>
<dbReference type="Gene3D" id="3.30.160.60">
    <property type="entry name" value="Classic Zinc Finger"/>
    <property type="match status" value="1"/>
</dbReference>
<evidence type="ECO:0000259" key="6">
    <source>
        <dbReference type="PROSITE" id="PS50157"/>
    </source>
</evidence>
<dbReference type="HOGENOM" id="CLU_1049678_0_0_1"/>
<evidence type="ECO:0000256" key="1">
    <source>
        <dbReference type="ARBA" id="ARBA00022723"/>
    </source>
</evidence>
<dbReference type="SMART" id="SM00355">
    <property type="entry name" value="ZnF_C2H2"/>
    <property type="match status" value="2"/>
</dbReference>
<dbReference type="GO" id="GO:0010468">
    <property type="term" value="P:regulation of gene expression"/>
    <property type="evidence" value="ECO:0007669"/>
    <property type="project" value="TreeGrafter"/>
</dbReference>
<dbReference type="PROSITE" id="PS00028">
    <property type="entry name" value="ZINC_FINGER_C2H2_1"/>
    <property type="match status" value="1"/>
</dbReference>